<proteinExistence type="predicted"/>
<reference evidence="6" key="1">
    <citation type="journal article" date="2019" name="Int. J. Syst. Evol. Microbiol.">
        <title>The Global Catalogue of Microorganisms (GCM) 10K type strain sequencing project: providing services to taxonomists for standard genome sequencing and annotation.</title>
        <authorList>
            <consortium name="The Broad Institute Genomics Platform"/>
            <consortium name="The Broad Institute Genome Sequencing Center for Infectious Disease"/>
            <person name="Wu L."/>
            <person name="Ma J."/>
        </authorList>
    </citation>
    <scope>NUCLEOTIDE SEQUENCE [LARGE SCALE GENOMIC DNA]</scope>
    <source>
        <strain evidence="6">JCM 13006</strain>
    </source>
</reference>
<name>A0ABP9E1Z2_9ACTN</name>
<accession>A0ABP9E1Z2</accession>
<evidence type="ECO:0000259" key="4">
    <source>
        <dbReference type="PROSITE" id="PS51186"/>
    </source>
</evidence>
<keyword evidence="1" id="KW-0808">Transferase</keyword>
<evidence type="ECO:0000313" key="5">
    <source>
        <dbReference type="EMBL" id="GAA4863387.1"/>
    </source>
</evidence>
<evidence type="ECO:0000256" key="3">
    <source>
        <dbReference type="SAM" id="MobiDB-lite"/>
    </source>
</evidence>
<protein>
    <submittedName>
        <fullName evidence="5">GNAT family N-acetyltransferase</fullName>
    </submittedName>
</protein>
<dbReference type="Proteomes" id="UP001501752">
    <property type="component" value="Unassembled WGS sequence"/>
</dbReference>
<dbReference type="CDD" id="cd04301">
    <property type="entry name" value="NAT_SF"/>
    <property type="match status" value="1"/>
</dbReference>
<evidence type="ECO:0000313" key="6">
    <source>
        <dbReference type="Proteomes" id="UP001501752"/>
    </source>
</evidence>
<keyword evidence="6" id="KW-1185">Reference proteome</keyword>
<evidence type="ECO:0000256" key="1">
    <source>
        <dbReference type="ARBA" id="ARBA00022679"/>
    </source>
</evidence>
<dbReference type="EMBL" id="BAABIS010000001">
    <property type="protein sequence ID" value="GAA4863387.1"/>
    <property type="molecule type" value="Genomic_DNA"/>
</dbReference>
<organism evidence="5 6">
    <name type="scientific">Kitasatospora terrestris</name>
    <dbReference type="NCBI Taxonomy" id="258051"/>
    <lineage>
        <taxon>Bacteria</taxon>
        <taxon>Bacillati</taxon>
        <taxon>Actinomycetota</taxon>
        <taxon>Actinomycetes</taxon>
        <taxon>Kitasatosporales</taxon>
        <taxon>Streptomycetaceae</taxon>
        <taxon>Kitasatospora</taxon>
    </lineage>
</organism>
<dbReference type="InterPro" id="IPR000182">
    <property type="entry name" value="GNAT_dom"/>
</dbReference>
<evidence type="ECO:0000256" key="2">
    <source>
        <dbReference type="ARBA" id="ARBA00023315"/>
    </source>
</evidence>
<dbReference type="InterPro" id="IPR050832">
    <property type="entry name" value="Bact_Acetyltransf"/>
</dbReference>
<dbReference type="Pfam" id="PF00583">
    <property type="entry name" value="Acetyltransf_1"/>
    <property type="match status" value="1"/>
</dbReference>
<comment type="caution">
    <text evidence="5">The sequence shown here is derived from an EMBL/GenBank/DDBJ whole genome shotgun (WGS) entry which is preliminary data.</text>
</comment>
<dbReference type="InterPro" id="IPR016181">
    <property type="entry name" value="Acyl_CoA_acyltransferase"/>
</dbReference>
<feature type="region of interest" description="Disordered" evidence="3">
    <location>
        <begin position="161"/>
        <end position="184"/>
    </location>
</feature>
<gene>
    <name evidence="5" type="ORF">GCM10023235_47010</name>
</gene>
<dbReference type="PROSITE" id="PS51186">
    <property type="entry name" value="GNAT"/>
    <property type="match status" value="1"/>
</dbReference>
<dbReference type="Gene3D" id="3.40.630.30">
    <property type="match status" value="1"/>
</dbReference>
<sequence>MTALEMRAARPDELGLVEDLLAGASEWLASLGSDQWQFPPRRERLIESMSRGECFLASLDGRVVGTLTVDEQADPEFWQPGDEPETALYVHRMAIARDAAGQALGARMLDWAAGRAAAVGKSRLRLDAWKTNPALHRYYRGQGFNLLRTVDLPHRQSGALFEREVGRQPGLPAGGQVVSRADQR</sequence>
<dbReference type="PANTHER" id="PTHR43877:SF2">
    <property type="entry name" value="AMINOALKYLPHOSPHONATE N-ACETYLTRANSFERASE-RELATED"/>
    <property type="match status" value="1"/>
</dbReference>
<dbReference type="SUPFAM" id="SSF55729">
    <property type="entry name" value="Acyl-CoA N-acyltransferases (Nat)"/>
    <property type="match status" value="1"/>
</dbReference>
<feature type="domain" description="N-acetyltransferase" evidence="4">
    <location>
        <begin position="4"/>
        <end position="166"/>
    </location>
</feature>
<dbReference type="RefSeq" id="WP_345698844.1">
    <property type="nucleotide sequence ID" value="NZ_BAABIS010000001.1"/>
</dbReference>
<dbReference type="PANTHER" id="PTHR43877">
    <property type="entry name" value="AMINOALKYLPHOSPHONATE N-ACETYLTRANSFERASE-RELATED-RELATED"/>
    <property type="match status" value="1"/>
</dbReference>
<keyword evidence="2" id="KW-0012">Acyltransferase</keyword>